<dbReference type="OrthoDB" id="9811314at2"/>
<organism evidence="3 4">
    <name type="scientific">Granulicella pectinivorans</name>
    <dbReference type="NCBI Taxonomy" id="474950"/>
    <lineage>
        <taxon>Bacteria</taxon>
        <taxon>Pseudomonadati</taxon>
        <taxon>Acidobacteriota</taxon>
        <taxon>Terriglobia</taxon>
        <taxon>Terriglobales</taxon>
        <taxon>Acidobacteriaceae</taxon>
        <taxon>Granulicella</taxon>
    </lineage>
</organism>
<feature type="transmembrane region" description="Helical" evidence="1">
    <location>
        <begin position="86"/>
        <end position="108"/>
    </location>
</feature>
<dbReference type="AlphaFoldDB" id="A0A1I6MZF3"/>
<evidence type="ECO:0000259" key="2">
    <source>
        <dbReference type="Pfam" id="PF16401"/>
    </source>
</evidence>
<keyword evidence="1" id="KW-0812">Transmembrane</keyword>
<proteinExistence type="predicted"/>
<keyword evidence="3" id="KW-0012">Acyltransferase</keyword>
<evidence type="ECO:0000313" key="4">
    <source>
        <dbReference type="Proteomes" id="UP000199024"/>
    </source>
</evidence>
<dbReference type="GO" id="GO:0016746">
    <property type="term" value="F:acyltransferase activity"/>
    <property type="evidence" value="ECO:0007669"/>
    <property type="project" value="UniProtKB-KW"/>
</dbReference>
<dbReference type="PANTHER" id="PTHR31061">
    <property type="entry name" value="LD22376P"/>
    <property type="match status" value="1"/>
</dbReference>
<dbReference type="Pfam" id="PF16401">
    <property type="entry name" value="DUF5009"/>
    <property type="match status" value="1"/>
</dbReference>
<name>A0A1I6MZF3_9BACT</name>
<reference evidence="3 4" key="1">
    <citation type="submission" date="2016-10" db="EMBL/GenBank/DDBJ databases">
        <authorList>
            <person name="de Groot N.N."/>
        </authorList>
    </citation>
    <scope>NUCLEOTIDE SEQUENCE [LARGE SCALE GENOMIC DNA]</scope>
    <source>
        <strain evidence="3 4">DSM 21001</strain>
    </source>
</reference>
<dbReference type="RefSeq" id="WP_089843183.1">
    <property type="nucleotide sequence ID" value="NZ_FOZL01000002.1"/>
</dbReference>
<accession>A0A1I6MZF3</accession>
<feature type="transmembrane region" description="Helical" evidence="1">
    <location>
        <begin position="181"/>
        <end position="201"/>
    </location>
</feature>
<evidence type="ECO:0000313" key="3">
    <source>
        <dbReference type="EMBL" id="SFS21082.1"/>
    </source>
</evidence>
<evidence type="ECO:0000256" key="1">
    <source>
        <dbReference type="SAM" id="Phobius"/>
    </source>
</evidence>
<keyword evidence="1" id="KW-0472">Membrane</keyword>
<gene>
    <name evidence="3" type="ORF">SAMN05421771_4032</name>
</gene>
<keyword evidence="3" id="KW-0808">Transferase</keyword>
<sequence>MSTTLPRPTTRIASIDIFRGLTMMVMIFVNELAEVKGLPAWTYHMPGKVNAMTYVDMVFPIFLFIMGLSLPLAVQQRLKKNASAPALWLHIVLRSAALILIGLVLANADKAAPSLMPIRPSAWALLALFGAVLFWAVYPRTPRHPVLVHTLRYLGLAALLTMYAIFRRIGRDGQVQWIDPSYPEILGLIGFTYLAVCLLYVPTRRILWAPFAWFVALLVLNCISIAHWYGFTNHLPLYINPFGNGAMPCIAMAGVATSNLFLEPHHWSALGAKVTAALSFAALVLTAGYLLIPLGISKIRATPTWSLYCVGAGIFLFTLLYWICDVKGKTGWAFFVKSAGSNTLLTYLLPDFFEFFTGFFGIAYLSVHWNVGMPGVWKSVVFTLVMLALSSLLTRMKLRLHL</sequence>
<dbReference type="STRING" id="474950.SAMN05421771_4032"/>
<keyword evidence="1" id="KW-1133">Transmembrane helix</keyword>
<dbReference type="InterPro" id="IPR032176">
    <property type="entry name" value="DUF5009"/>
</dbReference>
<feature type="transmembrane region" description="Helical" evidence="1">
    <location>
        <begin position="208"/>
        <end position="230"/>
    </location>
</feature>
<protein>
    <submittedName>
        <fullName evidence="3">Predicted acyltransferase</fullName>
    </submittedName>
</protein>
<feature type="transmembrane region" description="Helical" evidence="1">
    <location>
        <begin position="53"/>
        <end position="74"/>
    </location>
</feature>
<feature type="transmembrane region" description="Helical" evidence="1">
    <location>
        <begin position="274"/>
        <end position="292"/>
    </location>
</feature>
<dbReference type="EMBL" id="FOZL01000002">
    <property type="protein sequence ID" value="SFS21082.1"/>
    <property type="molecule type" value="Genomic_DNA"/>
</dbReference>
<feature type="transmembrane region" description="Helical" evidence="1">
    <location>
        <begin position="376"/>
        <end position="394"/>
    </location>
</feature>
<dbReference type="Proteomes" id="UP000199024">
    <property type="component" value="Unassembled WGS sequence"/>
</dbReference>
<feature type="transmembrane region" description="Helical" evidence="1">
    <location>
        <begin position="120"/>
        <end position="138"/>
    </location>
</feature>
<keyword evidence="4" id="KW-1185">Reference proteome</keyword>
<dbReference type="PANTHER" id="PTHR31061:SF24">
    <property type="entry name" value="LD22376P"/>
    <property type="match status" value="1"/>
</dbReference>
<feature type="domain" description="DUF5009" evidence="2">
    <location>
        <begin position="12"/>
        <end position="138"/>
    </location>
</feature>
<feature type="transmembrane region" description="Helical" evidence="1">
    <location>
        <begin position="344"/>
        <end position="364"/>
    </location>
</feature>
<feature type="transmembrane region" description="Helical" evidence="1">
    <location>
        <begin position="150"/>
        <end position="169"/>
    </location>
</feature>
<feature type="transmembrane region" description="Helical" evidence="1">
    <location>
        <begin position="12"/>
        <end position="33"/>
    </location>
</feature>
<feature type="transmembrane region" description="Helical" evidence="1">
    <location>
        <begin position="304"/>
        <end position="323"/>
    </location>
</feature>
<feature type="transmembrane region" description="Helical" evidence="1">
    <location>
        <begin position="242"/>
        <end position="262"/>
    </location>
</feature>